<keyword evidence="2" id="KW-0732">Signal</keyword>
<dbReference type="EnsemblMetazoa" id="CLYHEMT013556.1">
    <property type="protein sequence ID" value="CLYHEMP013556.1"/>
    <property type="gene ID" value="CLYHEMG013556"/>
</dbReference>
<reference evidence="3" key="1">
    <citation type="submission" date="2021-01" db="UniProtKB">
        <authorList>
            <consortium name="EnsemblMetazoa"/>
        </authorList>
    </citation>
    <scope>IDENTIFICATION</scope>
</reference>
<dbReference type="AlphaFoldDB" id="A0A7M5WV35"/>
<feature type="chain" id="PRO_5036401251" description="Heme binding protein" evidence="2">
    <location>
        <begin position="20"/>
        <end position="249"/>
    </location>
</feature>
<dbReference type="EnsemblMetazoa" id="CLYHEMT013556.2">
    <property type="protein sequence ID" value="CLYHEMP013556.2"/>
    <property type="gene ID" value="CLYHEMG013556"/>
</dbReference>
<protein>
    <recommendedName>
        <fullName evidence="5">Heme binding protein</fullName>
    </recommendedName>
</protein>
<dbReference type="GeneID" id="136819421"/>
<dbReference type="Pfam" id="PF04832">
    <property type="entry name" value="SOUL"/>
    <property type="match status" value="1"/>
</dbReference>
<evidence type="ECO:0000256" key="1">
    <source>
        <dbReference type="ARBA" id="ARBA00009817"/>
    </source>
</evidence>
<dbReference type="OrthoDB" id="6424451at2759"/>
<dbReference type="PANTHER" id="PTHR11220">
    <property type="entry name" value="HEME-BINDING PROTEIN-RELATED"/>
    <property type="match status" value="1"/>
</dbReference>
<dbReference type="SUPFAM" id="SSF55136">
    <property type="entry name" value="Probable bacterial effector-binding domain"/>
    <property type="match status" value="1"/>
</dbReference>
<sequence length="249" mass="28598">MRLIAFIVVLCLCSTRLEAKPNFFKNMLGKLHNAVKEVVGDKSEREDGKPWFCHDLDCPEFKVVRKITVNDDLEIEERCYPETTWVQTTMNGDRQNLKYYTMFQKLFAYIQKDENVKKEKIEMTAPVLVSVTDVNDETVNAQMGFFVPPAEESTAPAPTRKDVKIGSKTPMCVYVYSYGGWQMNLDNKFWKNVNILKDGLREAGVTDFDESAGAMFAGYDSPFRVFNRHNEVMVLKKPSEEIKVENKSS</sequence>
<evidence type="ECO:0000256" key="2">
    <source>
        <dbReference type="SAM" id="SignalP"/>
    </source>
</evidence>
<evidence type="ECO:0008006" key="5">
    <source>
        <dbReference type="Google" id="ProtNLM"/>
    </source>
</evidence>
<dbReference type="InterPro" id="IPR006917">
    <property type="entry name" value="SOUL_heme-bd"/>
</dbReference>
<dbReference type="PANTHER" id="PTHR11220:SF1">
    <property type="entry name" value="HEME-BINDING PROTEIN 2"/>
    <property type="match status" value="1"/>
</dbReference>
<comment type="similarity">
    <text evidence="1">Belongs to the HEBP family.</text>
</comment>
<dbReference type="Proteomes" id="UP000594262">
    <property type="component" value="Unplaced"/>
</dbReference>
<proteinExistence type="inferred from homology"/>
<feature type="signal peptide" evidence="2">
    <location>
        <begin position="1"/>
        <end position="19"/>
    </location>
</feature>
<keyword evidence="4" id="KW-1185">Reference proteome</keyword>
<organism evidence="3 4">
    <name type="scientific">Clytia hemisphaerica</name>
    <dbReference type="NCBI Taxonomy" id="252671"/>
    <lineage>
        <taxon>Eukaryota</taxon>
        <taxon>Metazoa</taxon>
        <taxon>Cnidaria</taxon>
        <taxon>Hydrozoa</taxon>
        <taxon>Hydroidolina</taxon>
        <taxon>Leptothecata</taxon>
        <taxon>Obeliida</taxon>
        <taxon>Clytiidae</taxon>
        <taxon>Clytia</taxon>
    </lineage>
</organism>
<evidence type="ECO:0000313" key="3">
    <source>
        <dbReference type="EnsemblMetazoa" id="CLYHEMP013556.1"/>
    </source>
</evidence>
<dbReference type="InterPro" id="IPR011256">
    <property type="entry name" value="Reg_factor_effector_dom_sf"/>
</dbReference>
<name>A0A7M5WV35_9CNID</name>
<accession>A0A7M5WV35</accession>
<dbReference type="Gene3D" id="3.20.80.10">
    <property type="entry name" value="Regulatory factor, effector binding domain"/>
    <property type="match status" value="1"/>
</dbReference>
<evidence type="ECO:0000313" key="4">
    <source>
        <dbReference type="Proteomes" id="UP000594262"/>
    </source>
</evidence>
<dbReference type="RefSeq" id="XP_066931747.1">
    <property type="nucleotide sequence ID" value="XM_067075646.1"/>
</dbReference>